<dbReference type="RefSeq" id="WP_179649079.1">
    <property type="nucleotide sequence ID" value="NZ_JACBZM010000001.1"/>
</dbReference>
<sequence>MTASAIYLHIGAPKTGTSFLQRMIWLNKEELRAQGFFFPPGNRRMQFDAVADLRGGIWADKELAATWDLVVERAHLNEGVALISEELLCGTPPEQIERIVSSLAPIPVHVIHAARDFARQVPAEWQQSLRARSSITYEHYLDRLRDEPEQAFWQVQDPVQVYRRWGEFLEPGRFHVLTVPPPGADPKLLWHRFCSIVGFDPDVPNAPEGMQNPSLGLAEAELLRRFNDRLGDRFPMRDRYIRVVRDNLMRDGLFTAPNPGKIGVPAPYVPWVTERSQQMVDQLAALSGEVDVVGDPADLAANVVDAVRLPSEISDSELLDAALEALIRQHEAIEQRLDERAQRRAEEAVAQALPPAPRPLPARVRGAIARRLRG</sequence>
<organism evidence="2 3">
    <name type="scientific">Nocardioides aromaticivorans</name>
    <dbReference type="NCBI Taxonomy" id="200618"/>
    <lineage>
        <taxon>Bacteria</taxon>
        <taxon>Bacillati</taxon>
        <taxon>Actinomycetota</taxon>
        <taxon>Actinomycetes</taxon>
        <taxon>Propionibacteriales</taxon>
        <taxon>Nocardioidaceae</taxon>
        <taxon>Nocardioides</taxon>
    </lineage>
</organism>
<dbReference type="AlphaFoldDB" id="A0A7Y9ZJE5"/>
<dbReference type="Gene3D" id="3.40.50.300">
    <property type="entry name" value="P-loop containing nucleotide triphosphate hydrolases"/>
    <property type="match status" value="1"/>
</dbReference>
<dbReference type="EMBL" id="JACBZM010000001">
    <property type="protein sequence ID" value="NYI45468.1"/>
    <property type="molecule type" value="Genomic_DNA"/>
</dbReference>
<reference evidence="2 3" key="1">
    <citation type="submission" date="2020-07" db="EMBL/GenBank/DDBJ databases">
        <title>Sequencing the genomes of 1000 actinobacteria strains.</title>
        <authorList>
            <person name="Klenk H.-P."/>
        </authorList>
    </citation>
    <scope>NUCLEOTIDE SEQUENCE [LARGE SCALE GENOMIC DNA]</scope>
    <source>
        <strain evidence="2 3">DSM 15131</strain>
    </source>
</reference>
<proteinExistence type="predicted"/>
<name>A0A7Y9ZJE5_9ACTN</name>
<feature type="coiled-coil region" evidence="1">
    <location>
        <begin position="316"/>
        <end position="343"/>
    </location>
</feature>
<dbReference type="InterPro" id="IPR027417">
    <property type="entry name" value="P-loop_NTPase"/>
</dbReference>
<evidence type="ECO:0000313" key="2">
    <source>
        <dbReference type="EMBL" id="NYI45468.1"/>
    </source>
</evidence>
<dbReference type="Proteomes" id="UP000562045">
    <property type="component" value="Unassembled WGS sequence"/>
</dbReference>
<evidence type="ECO:0008006" key="4">
    <source>
        <dbReference type="Google" id="ProtNLM"/>
    </source>
</evidence>
<comment type="caution">
    <text evidence="2">The sequence shown here is derived from an EMBL/GenBank/DDBJ whole genome shotgun (WGS) entry which is preliminary data.</text>
</comment>
<evidence type="ECO:0000256" key="1">
    <source>
        <dbReference type="SAM" id="Coils"/>
    </source>
</evidence>
<evidence type="ECO:0000313" key="3">
    <source>
        <dbReference type="Proteomes" id="UP000562045"/>
    </source>
</evidence>
<keyword evidence="1" id="KW-0175">Coiled coil</keyword>
<gene>
    <name evidence="2" type="ORF">BJ993_002548</name>
</gene>
<accession>A0A7Y9ZJE5</accession>
<protein>
    <recommendedName>
        <fullName evidence="4">Sulfotransferase family protein</fullName>
    </recommendedName>
</protein>
<dbReference type="SUPFAM" id="SSF52540">
    <property type="entry name" value="P-loop containing nucleoside triphosphate hydrolases"/>
    <property type="match status" value="1"/>
</dbReference>